<evidence type="ECO:0000313" key="2">
    <source>
        <dbReference type="EMBL" id="GJJ71644.1"/>
    </source>
</evidence>
<evidence type="ECO:0000313" key="3">
    <source>
        <dbReference type="Proteomes" id="UP000827284"/>
    </source>
</evidence>
<reference evidence="2" key="1">
    <citation type="submission" date="2021-11" db="EMBL/GenBank/DDBJ databases">
        <authorList>
            <person name="Herlambang A."/>
            <person name="Guo Y."/>
            <person name="Takashima Y."/>
            <person name="Nishizawa T."/>
        </authorList>
    </citation>
    <scope>NUCLEOTIDE SEQUENCE</scope>
    <source>
        <strain evidence="2">E1425</strain>
    </source>
</reference>
<dbReference type="AlphaFoldDB" id="A0A9P3H7T1"/>
<dbReference type="OrthoDB" id="2447187at2759"/>
<accession>A0A9P3H7T1</accession>
<evidence type="ECO:0000256" key="1">
    <source>
        <dbReference type="SAM" id="MobiDB-lite"/>
    </source>
</evidence>
<reference evidence="2" key="2">
    <citation type="journal article" date="2022" name="Microbiol. Resour. Announc.">
        <title>Whole-Genome Sequence of Entomortierella parvispora E1425, a Mucoromycotan Fungus Associated with Burkholderiaceae-Related Endosymbiotic Bacteria.</title>
        <authorList>
            <person name="Herlambang A."/>
            <person name="Guo Y."/>
            <person name="Takashima Y."/>
            <person name="Narisawa K."/>
            <person name="Ohta H."/>
            <person name="Nishizawa T."/>
        </authorList>
    </citation>
    <scope>NUCLEOTIDE SEQUENCE</scope>
    <source>
        <strain evidence="2">E1425</strain>
    </source>
</reference>
<proteinExistence type="predicted"/>
<dbReference type="EMBL" id="BQFW01000005">
    <property type="protein sequence ID" value="GJJ71644.1"/>
    <property type="molecule type" value="Genomic_DNA"/>
</dbReference>
<sequence length="336" mass="37413">MATSGGWNDGINERRKGAGYFLSQGGDLSFKPGDYIHHRALPRDQSAVLIHEWARWMSDLKQSSHEVARRTAVAASALTQDDIDEYYRVRVTVGREQDALESSKIQLHVTDQQLTTRLEKRQAEASASSKDGLGSMNCTAYPSVGGKRQKVSGEDAEDQPSSFGTRSANKPLSLKRPAPKTPEKVPEKMPSEKSSPEKPEALTSPQRQEEYLAALKRLNQKVEWKCGDLDFLARFDAFKTKPQSQFSLALDDVADITTGSDFTKEMSRDLRKLANACPASDPNVEEQWPTLIPILARLRFPSDPDPSDSYRSVVAALRKEDHSDPIVAYLESVVYN</sequence>
<organism evidence="2 3">
    <name type="scientific">Entomortierella parvispora</name>
    <dbReference type="NCBI Taxonomy" id="205924"/>
    <lineage>
        <taxon>Eukaryota</taxon>
        <taxon>Fungi</taxon>
        <taxon>Fungi incertae sedis</taxon>
        <taxon>Mucoromycota</taxon>
        <taxon>Mortierellomycotina</taxon>
        <taxon>Mortierellomycetes</taxon>
        <taxon>Mortierellales</taxon>
        <taxon>Mortierellaceae</taxon>
        <taxon>Entomortierella</taxon>
    </lineage>
</organism>
<feature type="compositionally biased region" description="Basic and acidic residues" evidence="1">
    <location>
        <begin position="181"/>
        <end position="200"/>
    </location>
</feature>
<dbReference type="Proteomes" id="UP000827284">
    <property type="component" value="Unassembled WGS sequence"/>
</dbReference>
<comment type="caution">
    <text evidence="2">The sequence shown here is derived from an EMBL/GenBank/DDBJ whole genome shotgun (WGS) entry which is preliminary data.</text>
</comment>
<feature type="region of interest" description="Disordered" evidence="1">
    <location>
        <begin position="119"/>
        <end position="206"/>
    </location>
</feature>
<name>A0A9P3H7T1_9FUNG</name>
<protein>
    <submittedName>
        <fullName evidence="2">Uncharacterized protein</fullName>
    </submittedName>
</protein>
<gene>
    <name evidence="2" type="ORF">EMPS_03994</name>
</gene>
<feature type="compositionally biased region" description="Polar residues" evidence="1">
    <location>
        <begin position="159"/>
        <end position="170"/>
    </location>
</feature>
<keyword evidence="3" id="KW-1185">Reference proteome</keyword>